<keyword evidence="2" id="KW-1003">Cell membrane</keyword>
<keyword evidence="4 6" id="KW-1133">Transmembrane helix</keyword>
<feature type="domain" description="ABC3 transporter permease C-terminal" evidence="8">
    <location>
        <begin position="260"/>
        <end position="373"/>
    </location>
</feature>
<feature type="transmembrane region" description="Helical" evidence="6">
    <location>
        <begin position="348"/>
        <end position="375"/>
    </location>
</feature>
<gene>
    <name evidence="9" type="ORF">JOE56_001757</name>
</gene>
<feature type="transmembrane region" description="Helical" evidence="6">
    <location>
        <begin position="432"/>
        <end position="452"/>
    </location>
</feature>
<reference evidence="9 10" key="1">
    <citation type="submission" date="2021-01" db="EMBL/GenBank/DDBJ databases">
        <title>Sequencing the genomes of 1000 actinobacteria strains.</title>
        <authorList>
            <person name="Klenk H.-P."/>
        </authorList>
    </citation>
    <scope>NUCLEOTIDE SEQUENCE [LARGE SCALE GENOMIC DNA]</scope>
    <source>
        <strain evidence="9 10">DSM 13657</strain>
    </source>
</reference>
<evidence type="ECO:0000313" key="10">
    <source>
        <dbReference type="Proteomes" id="UP000809290"/>
    </source>
</evidence>
<dbReference type="InterPro" id="IPR038766">
    <property type="entry name" value="Membrane_comp_ABC_pdt"/>
</dbReference>
<evidence type="ECO:0000256" key="2">
    <source>
        <dbReference type="ARBA" id="ARBA00022475"/>
    </source>
</evidence>
<feature type="transmembrane region" description="Helical" evidence="6">
    <location>
        <begin position="301"/>
        <end position="328"/>
    </location>
</feature>
<dbReference type="PANTHER" id="PTHR30287:SF1">
    <property type="entry name" value="INNER MEMBRANE PROTEIN"/>
    <property type="match status" value="1"/>
</dbReference>
<evidence type="ECO:0000259" key="8">
    <source>
        <dbReference type="Pfam" id="PF02687"/>
    </source>
</evidence>
<evidence type="ECO:0000256" key="5">
    <source>
        <dbReference type="ARBA" id="ARBA00023136"/>
    </source>
</evidence>
<keyword evidence="7" id="KW-0732">Signal</keyword>
<dbReference type="Proteomes" id="UP000809290">
    <property type="component" value="Unassembled WGS sequence"/>
</dbReference>
<feature type="transmembrane region" description="Helical" evidence="6">
    <location>
        <begin position="480"/>
        <end position="499"/>
    </location>
</feature>
<organism evidence="9 10">
    <name type="scientific">Brevibacterium paucivorans</name>
    <dbReference type="NCBI Taxonomy" id="170994"/>
    <lineage>
        <taxon>Bacteria</taxon>
        <taxon>Bacillati</taxon>
        <taxon>Actinomycetota</taxon>
        <taxon>Actinomycetes</taxon>
        <taxon>Micrococcales</taxon>
        <taxon>Brevibacteriaceae</taxon>
        <taxon>Brevibacterium</taxon>
    </lineage>
</organism>
<feature type="transmembrane region" description="Helical" evidence="6">
    <location>
        <begin position="711"/>
        <end position="735"/>
    </location>
</feature>
<feature type="transmembrane region" description="Helical" evidence="6">
    <location>
        <begin position="756"/>
        <end position="781"/>
    </location>
</feature>
<dbReference type="PANTHER" id="PTHR30287">
    <property type="entry name" value="MEMBRANE COMPONENT OF PREDICTED ABC SUPERFAMILY METABOLITE UPTAKE TRANSPORTER"/>
    <property type="match status" value="1"/>
</dbReference>
<evidence type="ECO:0000256" key="7">
    <source>
        <dbReference type="SAM" id="SignalP"/>
    </source>
</evidence>
<evidence type="ECO:0000256" key="3">
    <source>
        <dbReference type="ARBA" id="ARBA00022692"/>
    </source>
</evidence>
<feature type="transmembrane region" description="Helical" evidence="6">
    <location>
        <begin position="801"/>
        <end position="819"/>
    </location>
</feature>
<dbReference type="EMBL" id="JAFBCP010000001">
    <property type="protein sequence ID" value="MBM7817063.1"/>
    <property type="molecule type" value="Genomic_DNA"/>
</dbReference>
<dbReference type="RefSeq" id="WP_204515708.1">
    <property type="nucleotide sequence ID" value="NZ_JAFBCP010000001.1"/>
</dbReference>
<comment type="caution">
    <text evidence="9">The sequence shown here is derived from an EMBL/GenBank/DDBJ whole genome shotgun (WGS) entry which is preliminary data.</text>
</comment>
<evidence type="ECO:0000313" key="9">
    <source>
        <dbReference type="EMBL" id="MBM7817063.1"/>
    </source>
</evidence>
<dbReference type="Pfam" id="PF02687">
    <property type="entry name" value="FtsX"/>
    <property type="match status" value="2"/>
</dbReference>
<keyword evidence="5 6" id="KW-0472">Membrane</keyword>
<feature type="chain" id="PRO_5046346004" evidence="7">
    <location>
        <begin position="28"/>
        <end position="838"/>
    </location>
</feature>
<name>A0ABS2SLD6_9MICO</name>
<evidence type="ECO:0000256" key="1">
    <source>
        <dbReference type="ARBA" id="ARBA00004651"/>
    </source>
</evidence>
<proteinExistence type="predicted"/>
<evidence type="ECO:0000256" key="6">
    <source>
        <dbReference type="SAM" id="Phobius"/>
    </source>
</evidence>
<dbReference type="InterPro" id="IPR003838">
    <property type="entry name" value="ABC3_permease_C"/>
</dbReference>
<sequence length="838" mass="86817">MRKGSFVAAFVVLMCASALIAASGVLAESGLRSTGEPHRYTQADAVVIADRSFTPDDGDFTTTTRLTESPGLPNGLIETIQALPEVETAIGDDDLDLMLGTHASAEPTPVEGHAWQTSEFGPYTLVRGDAPSSPGEIVLTESISARFGVTAGDAITVYHQAMPHDYQVTGIVADPLDSVENTDLVFLHDADAHLFAPSPDRVSAIAIIAADQVSDREVTEALDQATAQDGAEVLTGASISRAEHGELEQGRGLLLLVAASFGGFAVLISLFMVAGTLALALNARRREFAVLRAMGATPGQVLSMVGAEALLLAGLASTLGALPGFALAEGMRRVFARVGVMPESLVLSFSPIPVLVAVALTVLTAWLGAITVASGPAHIRPVEAMRDASREARQPAGWRTIVGLICVALGLGAALIPIGLRSDAGTAGTSSAALLLVIGLALAGPFVLRPLVTVVTRPLRRFGVSGFLAAENSEAQVRRLGGVLMPLLLAIGFTLPMVYSQTILAQAVTDQIEEGITADVVIADTGSGGIDPDVLAAIQSLPETGTVTAVQDTQILLPYSIFGDPDVTQTTARGISADGITTTLDPDIVSGDLTDLTGSTIAVDRSTARIISAQVGDDIEVVLGDGTSTTLTVVAVYDRGLGLGGAILPSQVLDRHAAAPTQALISADGSATSDALHAALADLLARYPTLTIADQATLADQSRSETMMTSWVNLTGLVVIVAFISITVVNNLVMATLERAREFSLLRLIGTTRAQILRMLCYEALVITVLAIVLGSLIATIPLTVLSLAFLGNPLPAASPWVYIGVIATAAVLALTSTLTPATRILRQPTTSTIGIRE</sequence>
<feature type="domain" description="ABC3 transporter permease C-terminal" evidence="8">
    <location>
        <begin position="717"/>
        <end position="829"/>
    </location>
</feature>
<comment type="subcellular location">
    <subcellularLocation>
        <location evidence="1">Cell membrane</location>
        <topology evidence="1">Multi-pass membrane protein</topology>
    </subcellularLocation>
</comment>
<feature type="transmembrane region" description="Helical" evidence="6">
    <location>
        <begin position="396"/>
        <end position="420"/>
    </location>
</feature>
<evidence type="ECO:0000256" key="4">
    <source>
        <dbReference type="ARBA" id="ARBA00022989"/>
    </source>
</evidence>
<feature type="transmembrane region" description="Helical" evidence="6">
    <location>
        <begin position="253"/>
        <end position="281"/>
    </location>
</feature>
<keyword evidence="10" id="KW-1185">Reference proteome</keyword>
<protein>
    <submittedName>
        <fullName evidence="9">ABC transport system permease protein</fullName>
    </submittedName>
</protein>
<feature type="signal peptide" evidence="7">
    <location>
        <begin position="1"/>
        <end position="27"/>
    </location>
</feature>
<keyword evidence="3 6" id="KW-0812">Transmembrane</keyword>
<accession>A0ABS2SLD6</accession>